<dbReference type="InterPro" id="IPR012337">
    <property type="entry name" value="RNaseH-like_sf"/>
</dbReference>
<comment type="function">
    <text evidence="5">Could be a nuclease involved in processing of the 5'-end of pre-16S rRNA.</text>
</comment>
<dbReference type="InterPro" id="IPR037027">
    <property type="entry name" value="YqgF/RNaseH-like_dom_sf"/>
</dbReference>
<protein>
    <recommendedName>
        <fullName evidence="5">Putative pre-16S rRNA nuclease</fullName>
        <ecNumber evidence="5">3.1.-.-</ecNumber>
    </recommendedName>
</protein>
<keyword evidence="2 5" id="KW-0690">Ribosome biogenesis</keyword>
<evidence type="ECO:0000256" key="5">
    <source>
        <dbReference type="HAMAP-Rule" id="MF_00651"/>
    </source>
</evidence>
<evidence type="ECO:0000256" key="1">
    <source>
        <dbReference type="ARBA" id="ARBA00022490"/>
    </source>
</evidence>
<dbReference type="HAMAP" id="MF_00651">
    <property type="entry name" value="Nuclease_YqgF"/>
    <property type="match status" value="1"/>
</dbReference>
<dbReference type="RefSeq" id="WP_130855116.1">
    <property type="nucleotide sequence ID" value="NZ_JBHLWO010000001.1"/>
</dbReference>
<dbReference type="InterPro" id="IPR006641">
    <property type="entry name" value="YqgF/RNaseH-like_dom"/>
</dbReference>
<evidence type="ECO:0000313" key="8">
    <source>
        <dbReference type="Proteomes" id="UP001589774"/>
    </source>
</evidence>
<dbReference type="EC" id="3.1.-.-" evidence="5"/>
<comment type="caution">
    <text evidence="7">The sequence shown here is derived from an EMBL/GenBank/DDBJ whole genome shotgun (WGS) entry which is preliminary data.</text>
</comment>
<dbReference type="Gene3D" id="3.30.420.140">
    <property type="entry name" value="YqgF/RNase H-like domain"/>
    <property type="match status" value="1"/>
</dbReference>
<evidence type="ECO:0000313" key="7">
    <source>
        <dbReference type="EMBL" id="MFC0316827.1"/>
    </source>
</evidence>
<evidence type="ECO:0000259" key="6">
    <source>
        <dbReference type="SMART" id="SM00732"/>
    </source>
</evidence>
<dbReference type="PANTHER" id="PTHR33317:SF4">
    <property type="entry name" value="POLYNUCLEOTIDYL TRANSFERASE, RIBONUCLEASE H-LIKE SUPERFAMILY PROTEIN"/>
    <property type="match status" value="1"/>
</dbReference>
<evidence type="ECO:0000256" key="2">
    <source>
        <dbReference type="ARBA" id="ARBA00022517"/>
    </source>
</evidence>
<organism evidence="7 8">
    <name type="scientific">Olivibacter oleidegradans</name>
    <dbReference type="NCBI Taxonomy" id="760123"/>
    <lineage>
        <taxon>Bacteria</taxon>
        <taxon>Pseudomonadati</taxon>
        <taxon>Bacteroidota</taxon>
        <taxon>Sphingobacteriia</taxon>
        <taxon>Sphingobacteriales</taxon>
        <taxon>Sphingobacteriaceae</taxon>
        <taxon>Olivibacter</taxon>
    </lineage>
</organism>
<comment type="subcellular location">
    <subcellularLocation>
        <location evidence="5">Cytoplasm</location>
    </subcellularLocation>
</comment>
<keyword evidence="8" id="KW-1185">Reference proteome</keyword>
<evidence type="ECO:0000256" key="3">
    <source>
        <dbReference type="ARBA" id="ARBA00022722"/>
    </source>
</evidence>
<dbReference type="InterPro" id="IPR005227">
    <property type="entry name" value="YqgF"/>
</dbReference>
<gene>
    <name evidence="7" type="primary">ruvX</name>
    <name evidence="7" type="ORF">ACFFI0_00855</name>
</gene>
<dbReference type="EMBL" id="JBHLWO010000001">
    <property type="protein sequence ID" value="MFC0316827.1"/>
    <property type="molecule type" value="Genomic_DNA"/>
</dbReference>
<dbReference type="SMART" id="SM00732">
    <property type="entry name" value="YqgFc"/>
    <property type="match status" value="1"/>
</dbReference>
<dbReference type="NCBIfam" id="TIGR00250">
    <property type="entry name" value="RNAse_H_YqgF"/>
    <property type="match status" value="1"/>
</dbReference>
<keyword evidence="3 5" id="KW-0540">Nuclease</keyword>
<dbReference type="PANTHER" id="PTHR33317">
    <property type="entry name" value="POLYNUCLEOTIDYL TRANSFERASE, RIBONUCLEASE H-LIKE SUPERFAMILY PROTEIN"/>
    <property type="match status" value="1"/>
</dbReference>
<comment type="similarity">
    <text evidence="5">Belongs to the YqgF HJR family.</text>
</comment>
<proteinExistence type="inferred from homology"/>
<name>A0ABV6HD71_9SPHI</name>
<dbReference type="SUPFAM" id="SSF53098">
    <property type="entry name" value="Ribonuclease H-like"/>
    <property type="match status" value="1"/>
</dbReference>
<keyword evidence="1 5" id="KW-0963">Cytoplasm</keyword>
<dbReference type="Pfam" id="PF03652">
    <property type="entry name" value="RuvX"/>
    <property type="match status" value="1"/>
</dbReference>
<keyword evidence="4 5" id="KW-0378">Hydrolase</keyword>
<feature type="domain" description="YqgF/RNase H-like" evidence="6">
    <location>
        <begin position="1"/>
        <end position="99"/>
    </location>
</feature>
<dbReference type="CDD" id="cd16964">
    <property type="entry name" value="YqgF"/>
    <property type="match status" value="1"/>
</dbReference>
<sequence length="137" mass="15220">MRIMAFDYGTKRIGVAVTDPLQIIATALTTIHPKDVIEYLKKYVSQEQVESFVVGMPKQLDGSDSQSAVHVKGFINLLKKSFPQMPIVTMDERFTSKMASASIAQSGLRRSKRQEKGLVDAVSAVIILQDYLKTIQS</sequence>
<reference evidence="7 8" key="1">
    <citation type="submission" date="2024-09" db="EMBL/GenBank/DDBJ databases">
        <authorList>
            <person name="Sun Q."/>
            <person name="Mori K."/>
        </authorList>
    </citation>
    <scope>NUCLEOTIDE SEQUENCE [LARGE SCALE GENOMIC DNA]</scope>
    <source>
        <strain evidence="7 8">CCM 7765</strain>
    </source>
</reference>
<dbReference type="Proteomes" id="UP001589774">
    <property type="component" value="Unassembled WGS sequence"/>
</dbReference>
<evidence type="ECO:0000256" key="4">
    <source>
        <dbReference type="ARBA" id="ARBA00022801"/>
    </source>
</evidence>
<accession>A0ABV6HD71</accession>